<protein>
    <recommendedName>
        <fullName evidence="1">PiggyBac transposable element-derived protein domain-containing protein</fullName>
    </recommendedName>
</protein>
<name>A0ABQ9GIX1_9NEOP</name>
<comment type="caution">
    <text evidence="2">The sequence shown here is derived from an EMBL/GenBank/DDBJ whole genome shotgun (WGS) entry which is preliminary data.</text>
</comment>
<gene>
    <name evidence="2" type="ORF">PR048_028308</name>
</gene>
<dbReference type="PANTHER" id="PTHR46599">
    <property type="entry name" value="PIGGYBAC TRANSPOSABLE ELEMENT-DERIVED PROTEIN 4"/>
    <property type="match status" value="1"/>
</dbReference>
<dbReference type="Proteomes" id="UP001159363">
    <property type="component" value="Chromosome 11"/>
</dbReference>
<accession>A0ABQ9GIX1</accession>
<dbReference type="EMBL" id="JARBHB010000012">
    <property type="protein sequence ID" value="KAJ8871968.1"/>
    <property type="molecule type" value="Genomic_DNA"/>
</dbReference>
<sequence length="330" mass="37949">MEMMQKCDMLNKDYSYIDNWYSSPDLFHRLFSAGTNVCGTVCTIRNHMPKELAKEKWKVGEAVAYSSTNITAMKWKDTREVSMLSTKHTLDFAETGKVHRKMQTKIMKPTAVIDYNMKLRGVDGGYQILIMYCIKRLHGNDRMFHVFKQKLAEELLESYFKEDVGKRRSATPEVTLVKTQSVPEFIHHDTLSPEEVQAWVHQGEDLGPLWVKILIKRETSQDTVSLTIPPTTGIHSREISQTLPPLTSLSKAAGTQERHLHTSFSTVTLKSCRHSEENFMMQPPLPSLPKPAGTLEKPSGHSFLYFPSHQMQSLRRNFQTLLPYHRSHRL</sequence>
<proteinExistence type="predicted"/>
<organism evidence="2 3">
    <name type="scientific">Dryococelus australis</name>
    <dbReference type="NCBI Taxonomy" id="614101"/>
    <lineage>
        <taxon>Eukaryota</taxon>
        <taxon>Metazoa</taxon>
        <taxon>Ecdysozoa</taxon>
        <taxon>Arthropoda</taxon>
        <taxon>Hexapoda</taxon>
        <taxon>Insecta</taxon>
        <taxon>Pterygota</taxon>
        <taxon>Neoptera</taxon>
        <taxon>Polyneoptera</taxon>
        <taxon>Phasmatodea</taxon>
        <taxon>Verophasmatodea</taxon>
        <taxon>Anareolatae</taxon>
        <taxon>Phasmatidae</taxon>
        <taxon>Eurycanthinae</taxon>
        <taxon>Dryococelus</taxon>
    </lineage>
</organism>
<dbReference type="InterPro" id="IPR029526">
    <property type="entry name" value="PGBD"/>
</dbReference>
<keyword evidence="3" id="KW-1185">Reference proteome</keyword>
<dbReference type="PANTHER" id="PTHR46599:SF3">
    <property type="entry name" value="PIGGYBAC TRANSPOSABLE ELEMENT-DERIVED PROTEIN 4"/>
    <property type="match status" value="1"/>
</dbReference>
<evidence type="ECO:0000313" key="2">
    <source>
        <dbReference type="EMBL" id="KAJ8871968.1"/>
    </source>
</evidence>
<evidence type="ECO:0000259" key="1">
    <source>
        <dbReference type="Pfam" id="PF13843"/>
    </source>
</evidence>
<feature type="domain" description="PiggyBac transposable element-derived protein" evidence="1">
    <location>
        <begin position="16"/>
        <end position="136"/>
    </location>
</feature>
<dbReference type="Pfam" id="PF13843">
    <property type="entry name" value="DDE_Tnp_1_7"/>
    <property type="match status" value="1"/>
</dbReference>
<evidence type="ECO:0000313" key="3">
    <source>
        <dbReference type="Proteomes" id="UP001159363"/>
    </source>
</evidence>
<reference evidence="2 3" key="1">
    <citation type="submission" date="2023-02" db="EMBL/GenBank/DDBJ databases">
        <title>LHISI_Scaffold_Assembly.</title>
        <authorList>
            <person name="Stuart O.P."/>
            <person name="Cleave R."/>
            <person name="Magrath M.J.L."/>
            <person name="Mikheyev A.S."/>
        </authorList>
    </citation>
    <scope>NUCLEOTIDE SEQUENCE [LARGE SCALE GENOMIC DNA]</scope>
    <source>
        <strain evidence="2">Daus_M_001</strain>
        <tissue evidence="2">Leg muscle</tissue>
    </source>
</reference>